<keyword evidence="7 10" id="KW-1133">Transmembrane helix</keyword>
<dbReference type="OMA" id="NIPSCIN"/>
<dbReference type="AlphaFoldDB" id="W1NKI7"/>
<evidence type="ECO:0000256" key="7">
    <source>
        <dbReference type="ARBA" id="ARBA00022989"/>
    </source>
</evidence>
<evidence type="ECO:0000256" key="10">
    <source>
        <dbReference type="SAM" id="Phobius"/>
    </source>
</evidence>
<dbReference type="FunFam" id="3.80.10.10:FF:000722">
    <property type="entry name" value="Leucine-rich repeat receptor-like protein kinase"/>
    <property type="match status" value="1"/>
</dbReference>
<dbReference type="eggNOG" id="KOG0619">
    <property type="taxonomic scope" value="Eukaryota"/>
</dbReference>
<keyword evidence="6" id="KW-0677">Repeat</keyword>
<keyword evidence="8 10" id="KW-0472">Membrane</keyword>
<dbReference type="SUPFAM" id="SSF52058">
    <property type="entry name" value="L domain-like"/>
    <property type="match status" value="1"/>
</dbReference>
<dbReference type="STRING" id="13333.W1NKI7"/>
<dbReference type="EMBL" id="KI397474">
    <property type="protein sequence ID" value="ERM95729.1"/>
    <property type="molecule type" value="Genomic_DNA"/>
</dbReference>
<accession>W1NKI7</accession>
<evidence type="ECO:0000256" key="9">
    <source>
        <dbReference type="ARBA" id="ARBA00023180"/>
    </source>
</evidence>
<keyword evidence="9" id="KW-0325">Glycoprotein</keyword>
<dbReference type="PANTHER" id="PTHR48063:SF16">
    <property type="entry name" value="LRR RECEPTOR-LIKE SERINE_THREONINE-PROTEIN KINASE GSO1"/>
    <property type="match status" value="1"/>
</dbReference>
<keyword evidence="2" id="KW-0597">Phosphoprotein</keyword>
<protein>
    <recommendedName>
        <fullName evidence="13">Leucine-rich repeat-containing N-terminal plant-type domain-containing protein</fullName>
    </recommendedName>
</protein>
<evidence type="ECO:0000256" key="4">
    <source>
        <dbReference type="ARBA" id="ARBA00022692"/>
    </source>
</evidence>
<dbReference type="FunFam" id="3.80.10.10:FF:000095">
    <property type="entry name" value="LRR receptor-like serine/threonine-protein kinase GSO1"/>
    <property type="match status" value="1"/>
</dbReference>
<organism evidence="11 12">
    <name type="scientific">Amborella trichopoda</name>
    <dbReference type="NCBI Taxonomy" id="13333"/>
    <lineage>
        <taxon>Eukaryota</taxon>
        <taxon>Viridiplantae</taxon>
        <taxon>Streptophyta</taxon>
        <taxon>Embryophyta</taxon>
        <taxon>Tracheophyta</taxon>
        <taxon>Spermatophyta</taxon>
        <taxon>Magnoliopsida</taxon>
        <taxon>Amborellales</taxon>
        <taxon>Amborellaceae</taxon>
        <taxon>Amborella</taxon>
    </lineage>
</organism>
<dbReference type="Proteomes" id="UP000017836">
    <property type="component" value="Unassembled WGS sequence"/>
</dbReference>
<evidence type="ECO:0000256" key="8">
    <source>
        <dbReference type="ARBA" id="ARBA00023136"/>
    </source>
</evidence>
<evidence type="ECO:0000256" key="2">
    <source>
        <dbReference type="ARBA" id="ARBA00022553"/>
    </source>
</evidence>
<evidence type="ECO:0000313" key="12">
    <source>
        <dbReference type="Proteomes" id="UP000017836"/>
    </source>
</evidence>
<gene>
    <name evidence="11" type="ORF">AMTR_s00023p00239540</name>
</gene>
<dbReference type="GO" id="GO:0016020">
    <property type="term" value="C:membrane"/>
    <property type="evidence" value="ECO:0007669"/>
    <property type="project" value="UniProtKB-SubCell"/>
</dbReference>
<reference evidence="12" key="1">
    <citation type="journal article" date="2013" name="Science">
        <title>The Amborella genome and the evolution of flowering plants.</title>
        <authorList>
            <consortium name="Amborella Genome Project"/>
        </authorList>
    </citation>
    <scope>NUCLEOTIDE SEQUENCE [LARGE SCALE GENOMIC DNA]</scope>
</reference>
<dbReference type="PANTHER" id="PTHR48063">
    <property type="entry name" value="LRR RECEPTOR-LIKE KINASE"/>
    <property type="match status" value="1"/>
</dbReference>
<name>W1NKI7_AMBTC</name>
<comment type="subcellular location">
    <subcellularLocation>
        <location evidence="1">Membrane</location>
        <topology evidence="1">Single-pass type I membrane protein</topology>
    </subcellularLocation>
</comment>
<dbReference type="InterPro" id="IPR032675">
    <property type="entry name" value="LRR_dom_sf"/>
</dbReference>
<feature type="transmembrane region" description="Helical" evidence="10">
    <location>
        <begin position="412"/>
        <end position="431"/>
    </location>
</feature>
<evidence type="ECO:0000256" key="6">
    <source>
        <dbReference type="ARBA" id="ARBA00022737"/>
    </source>
</evidence>
<keyword evidence="3" id="KW-0433">Leucine-rich repeat</keyword>
<dbReference type="HOGENOM" id="CLU_000288_18_11_1"/>
<dbReference type="InterPro" id="IPR046956">
    <property type="entry name" value="RLP23-like"/>
</dbReference>
<dbReference type="Gramene" id="ERM95729">
    <property type="protein sequence ID" value="ERM95729"/>
    <property type="gene ID" value="AMTR_s00023p00239540"/>
</dbReference>
<sequence>MKELVEISLYEPSIWPHSSFYWNQLSGALPSEIGNLGSLTSLDVSNNTLGGSLPGTLSRLWKLEIGNKDINFSAARNNFSGPLPEDLKNCTSLTWFVVDNNHLEGNVFEAFSVHSDLMFVDLSGNRFSGNIPENIGETMPSLNFLSVADNHMVGTIPSTIHKMRDLTSQPFWEQLHCLGNCKSLVALDLSNNNMLGGIPLSLEHLGILQTLRLSNNSLSGEIPSSLRNCSGRISQELARLCSLQVLALAVNNLSGEIPRTFDNFTSMAIKLRDVHSSSYGNNNIVGIIPEELTSLVGLIVLNLSRNHLTGNIPKKSRALKELESLDLSNDLLSGGVPQGISSLTFLSYLNFSNNNLSGPIPSSNQMETFHESTYSGNPYLCGFSLLKKCEVPTQVLTAIHNEDDDDVFGIDVSAGMGFGIGFGGFFFVLAVRRPWSHACLQFMDRIVKKLLWAL</sequence>
<evidence type="ECO:0000256" key="5">
    <source>
        <dbReference type="ARBA" id="ARBA00022729"/>
    </source>
</evidence>
<dbReference type="Pfam" id="PF00560">
    <property type="entry name" value="LRR_1"/>
    <property type="match status" value="6"/>
</dbReference>
<dbReference type="InterPro" id="IPR001611">
    <property type="entry name" value="Leu-rich_rpt"/>
</dbReference>
<evidence type="ECO:0008006" key="13">
    <source>
        <dbReference type="Google" id="ProtNLM"/>
    </source>
</evidence>
<proteinExistence type="predicted"/>
<evidence type="ECO:0000256" key="1">
    <source>
        <dbReference type="ARBA" id="ARBA00004479"/>
    </source>
</evidence>
<dbReference type="Gene3D" id="3.80.10.10">
    <property type="entry name" value="Ribonuclease Inhibitor"/>
    <property type="match status" value="2"/>
</dbReference>
<evidence type="ECO:0000256" key="3">
    <source>
        <dbReference type="ARBA" id="ARBA00022614"/>
    </source>
</evidence>
<keyword evidence="4 10" id="KW-0812">Transmembrane</keyword>
<evidence type="ECO:0000313" key="11">
    <source>
        <dbReference type="EMBL" id="ERM95729.1"/>
    </source>
</evidence>
<keyword evidence="12" id="KW-1185">Reference proteome</keyword>
<keyword evidence="5" id="KW-0732">Signal</keyword>